<dbReference type="SUPFAM" id="SSF56784">
    <property type="entry name" value="HAD-like"/>
    <property type="match status" value="1"/>
</dbReference>
<comment type="caution">
    <text evidence="1">The sequence shown here is derived from an EMBL/GenBank/DDBJ whole genome shotgun (WGS) entry which is preliminary data.</text>
</comment>
<dbReference type="Gene3D" id="3.40.50.1000">
    <property type="entry name" value="HAD superfamily/HAD-like"/>
    <property type="match status" value="1"/>
</dbReference>
<keyword evidence="2" id="KW-1185">Reference proteome</keyword>
<dbReference type="InterPro" id="IPR036412">
    <property type="entry name" value="HAD-like_sf"/>
</dbReference>
<dbReference type="AlphaFoldDB" id="A0A6I4J3S9"/>
<evidence type="ECO:0000313" key="2">
    <source>
        <dbReference type="Proteomes" id="UP000441389"/>
    </source>
</evidence>
<protein>
    <submittedName>
        <fullName evidence="1">Hydrolase</fullName>
    </submittedName>
</protein>
<accession>A0A6I4J3S9</accession>
<organism evidence="1 2">
    <name type="scientific">Sphingomonas horti</name>
    <dbReference type="NCBI Taxonomy" id="2682842"/>
    <lineage>
        <taxon>Bacteria</taxon>
        <taxon>Pseudomonadati</taxon>
        <taxon>Pseudomonadota</taxon>
        <taxon>Alphaproteobacteria</taxon>
        <taxon>Sphingomonadales</taxon>
        <taxon>Sphingomonadaceae</taxon>
        <taxon>Sphingomonas</taxon>
    </lineage>
</organism>
<dbReference type="InterPro" id="IPR023214">
    <property type="entry name" value="HAD_sf"/>
</dbReference>
<gene>
    <name evidence="1" type="ORF">GON01_13755</name>
</gene>
<dbReference type="RefSeq" id="WP_157027939.1">
    <property type="nucleotide sequence ID" value="NZ_WQMS01000016.1"/>
</dbReference>
<reference evidence="1 2" key="1">
    <citation type="submission" date="2019-12" db="EMBL/GenBank/DDBJ databases">
        <authorList>
            <person name="Huq M.A."/>
        </authorList>
    </citation>
    <scope>NUCLEOTIDE SEQUENCE [LARGE SCALE GENOMIC DNA]</scope>
    <source>
        <strain evidence="1 2">MAH-20</strain>
    </source>
</reference>
<name>A0A6I4J3S9_9SPHN</name>
<proteinExistence type="predicted"/>
<dbReference type="Proteomes" id="UP000441389">
    <property type="component" value="Unassembled WGS sequence"/>
</dbReference>
<keyword evidence="1" id="KW-0378">Hydrolase</keyword>
<sequence>MKIQLRSSELSTLLDQAPPGVRWLSLDCFDTLVWRDTATPADVFADLDFPGGAIEPRRRAEDAARAWAKLYRDSFEVSLDDIHERLRPGGDVAASVEAELAAEARHCFGFEPVKQLIRDAKARGLGVMIVSDTYLDEAQLRALIATAAGADIAALIDRVFPSSAYGMNKSDGLFGPVLEALGAAPGELLHVGDNPVADQVAPSELGINTVHLLQFDDAARARLRLEAAASAMIQPDVRVTRPAWQPHRPLVSLREESDPAFALGHDVLGPLLQTYAHWLREERRAIAERSGRRTHLLFLLRDGFLPGRVFEELFADEPARLVEISRHTAAGASLVDEAAVRARLFHEGKYISVGMLAGQFHFKQGELAKLKLDELADDPDFVATVLRPEMLRQIVHRSARFADRLMAHLKRVGVAEGDAVIFADLGYQGSVQDQIAPMLVERMGLQVAGRYLLLREGQQTGLDKRGLIDARHYDQRVLDSLFGPIAVLEQLCTIAQGSVVDYKFDGTPVRKVAGIKSAQSATRDRAQAGAVAFARRSKDVALPGDFEPWRIAAGASLARLLYLPTPEEVEVLLRFDHDVNLGTEALVPLVDSEAAVAGLRSRGLPYLMHANRIYIPGEIRGQGLSLNLSMLAWCRYGLEITTGDMAGFPMTLPVIIADAQGQTLTEIEAHPTHDGYYAMAVPMGAGRFTVGVQWGAVLECVQIESARVHIVESFGTKGDGLSVPATPVHDGMETLAPGLYRCTSLASLTMVPPPGLKRDVDVMLYIVFRPVVRRGEAADVRQAA</sequence>
<dbReference type="EMBL" id="WQMS01000016">
    <property type="protein sequence ID" value="MVO78996.1"/>
    <property type="molecule type" value="Genomic_DNA"/>
</dbReference>
<dbReference type="GO" id="GO:0016787">
    <property type="term" value="F:hydrolase activity"/>
    <property type="evidence" value="ECO:0007669"/>
    <property type="project" value="UniProtKB-KW"/>
</dbReference>
<evidence type="ECO:0000313" key="1">
    <source>
        <dbReference type="EMBL" id="MVO78996.1"/>
    </source>
</evidence>